<reference evidence="3 4" key="1">
    <citation type="submission" date="2019-02" db="EMBL/GenBank/DDBJ databases">
        <title>Deep-cultivation of Planctomycetes and their phenomic and genomic characterization uncovers novel biology.</title>
        <authorList>
            <person name="Wiegand S."/>
            <person name="Jogler M."/>
            <person name="Boedeker C."/>
            <person name="Pinto D."/>
            <person name="Vollmers J."/>
            <person name="Rivas-Marin E."/>
            <person name="Kohn T."/>
            <person name="Peeters S.H."/>
            <person name="Heuer A."/>
            <person name="Rast P."/>
            <person name="Oberbeckmann S."/>
            <person name="Bunk B."/>
            <person name="Jeske O."/>
            <person name="Meyerdierks A."/>
            <person name="Storesund J.E."/>
            <person name="Kallscheuer N."/>
            <person name="Luecker S."/>
            <person name="Lage O.M."/>
            <person name="Pohl T."/>
            <person name="Merkel B.J."/>
            <person name="Hornburger P."/>
            <person name="Mueller R.-W."/>
            <person name="Bruemmer F."/>
            <person name="Labrenz M."/>
            <person name="Spormann A.M."/>
            <person name="Op Den Camp H."/>
            <person name="Overmann J."/>
            <person name="Amann R."/>
            <person name="Jetten M.S.M."/>
            <person name="Mascher T."/>
            <person name="Medema M.H."/>
            <person name="Devos D.P."/>
            <person name="Kaster A.-K."/>
            <person name="Ovreas L."/>
            <person name="Rohde M."/>
            <person name="Galperin M.Y."/>
            <person name="Jogler C."/>
        </authorList>
    </citation>
    <scope>NUCLEOTIDE SEQUENCE [LARGE SCALE GENOMIC DNA]</scope>
    <source>
        <strain evidence="3 4">Enr8</strain>
    </source>
</reference>
<keyword evidence="2" id="KW-1133">Transmembrane helix</keyword>
<proteinExistence type="predicted"/>
<evidence type="ECO:0000313" key="4">
    <source>
        <dbReference type="Proteomes" id="UP000318878"/>
    </source>
</evidence>
<gene>
    <name evidence="3" type="ORF">Enr8_32490</name>
</gene>
<dbReference type="Proteomes" id="UP000318878">
    <property type="component" value="Unassembled WGS sequence"/>
</dbReference>
<feature type="compositionally biased region" description="Basic and acidic residues" evidence="1">
    <location>
        <begin position="1"/>
        <end position="11"/>
    </location>
</feature>
<accession>A0A5C5V4D4</accession>
<comment type="caution">
    <text evidence="3">The sequence shown here is derived from an EMBL/GenBank/DDBJ whole genome shotgun (WGS) entry which is preliminary data.</text>
</comment>
<evidence type="ECO:0000256" key="1">
    <source>
        <dbReference type="SAM" id="MobiDB-lite"/>
    </source>
</evidence>
<keyword evidence="4" id="KW-1185">Reference proteome</keyword>
<protein>
    <recommendedName>
        <fullName evidence="5">Transmembrane protein</fullName>
    </recommendedName>
</protein>
<feature type="transmembrane region" description="Helical" evidence="2">
    <location>
        <begin position="34"/>
        <end position="55"/>
    </location>
</feature>
<evidence type="ECO:0000256" key="2">
    <source>
        <dbReference type="SAM" id="Phobius"/>
    </source>
</evidence>
<dbReference type="EMBL" id="SJPF01000003">
    <property type="protein sequence ID" value="TWT33418.1"/>
    <property type="molecule type" value="Genomic_DNA"/>
</dbReference>
<name>A0A5C5V4D4_9BACT</name>
<dbReference type="RefSeq" id="WP_146433275.1">
    <property type="nucleotide sequence ID" value="NZ_SJPF01000003.1"/>
</dbReference>
<organism evidence="3 4">
    <name type="scientific">Blastopirellula retiformator</name>
    <dbReference type="NCBI Taxonomy" id="2527970"/>
    <lineage>
        <taxon>Bacteria</taxon>
        <taxon>Pseudomonadati</taxon>
        <taxon>Planctomycetota</taxon>
        <taxon>Planctomycetia</taxon>
        <taxon>Pirellulales</taxon>
        <taxon>Pirellulaceae</taxon>
        <taxon>Blastopirellula</taxon>
    </lineage>
</organism>
<evidence type="ECO:0000313" key="3">
    <source>
        <dbReference type="EMBL" id="TWT33418.1"/>
    </source>
</evidence>
<dbReference type="AlphaFoldDB" id="A0A5C5V4D4"/>
<sequence>MDEKPTDDKSLADLPPVAETLPPSTPLKSRAVDAILFIIAGAGALVLLGGTLTPCMGATRSAKLKWEERQMQIEQAVRDAEASQSETE</sequence>
<feature type="region of interest" description="Disordered" evidence="1">
    <location>
        <begin position="1"/>
        <end position="25"/>
    </location>
</feature>
<evidence type="ECO:0008006" key="5">
    <source>
        <dbReference type="Google" id="ProtNLM"/>
    </source>
</evidence>
<keyword evidence="2" id="KW-0812">Transmembrane</keyword>
<keyword evidence="2" id="KW-0472">Membrane</keyword>